<proteinExistence type="predicted"/>
<reference evidence="1 2" key="1">
    <citation type="submission" date="2017-02" db="EMBL/GenBank/DDBJ databases">
        <title>Characterization and complete genome sequence of Yersinia bacteriophage, fHe-Yen9-01.</title>
        <authorList>
            <person name="Jun J.W."/>
            <person name="Wicklund A."/>
            <person name="Skurnik M."/>
        </authorList>
    </citation>
    <scope>NUCLEOTIDE SEQUENCE [LARGE SCALE GENOMIC DNA]</scope>
</reference>
<sequence length="70" mass="8050">MIHLTKKQLSNLSIPQLDEIRLELGHSLGRLTHEIQIHGAKADYTRKRTIEKYLILVKAVLQHKINTGPK</sequence>
<evidence type="ECO:0000313" key="2">
    <source>
        <dbReference type="Proteomes" id="UP000222840"/>
    </source>
</evidence>
<evidence type="ECO:0000313" key="1">
    <source>
        <dbReference type="EMBL" id="ARB05895.1"/>
    </source>
</evidence>
<gene>
    <name evidence="1" type="ORF">fHeYen901_122</name>
</gene>
<organism evidence="1 2">
    <name type="scientific">Yersinia phage fHe-Yen9-01</name>
    <dbReference type="NCBI Taxonomy" id="1965363"/>
    <lineage>
        <taxon>Viruses</taxon>
        <taxon>Duplodnaviria</taxon>
        <taxon>Heunggongvirae</taxon>
        <taxon>Uroviricota</taxon>
        <taxon>Caudoviricetes</taxon>
        <taxon>Pantevenvirales</taxon>
        <taxon>Straboviridae</taxon>
        <taxon>Tevenvirinae</taxon>
        <taxon>Tegunavirus</taxon>
        <taxon>Tegunavirus fheyen901</taxon>
    </lineage>
</organism>
<accession>A0A1V0DXM6</accession>
<protein>
    <submittedName>
        <fullName evidence="1">Uncharacterized protein</fullName>
    </submittedName>
</protein>
<dbReference type="Proteomes" id="UP000222840">
    <property type="component" value="Segment"/>
</dbReference>
<dbReference type="EMBL" id="KY593455">
    <property type="protein sequence ID" value="ARB05895.1"/>
    <property type="molecule type" value="Genomic_DNA"/>
</dbReference>
<keyword evidence="2" id="KW-1185">Reference proteome</keyword>
<name>A0A1V0DXM6_9CAUD</name>